<proteinExistence type="predicted"/>
<protein>
    <submittedName>
        <fullName evidence="1">Uncharacterized protein</fullName>
    </submittedName>
</protein>
<dbReference type="EMBL" id="CADCTA010000001">
    <property type="protein sequence ID" value="CAA9209733.1"/>
    <property type="molecule type" value="Genomic_DNA"/>
</dbReference>
<reference evidence="1" key="1">
    <citation type="submission" date="2020-02" db="EMBL/GenBank/DDBJ databases">
        <authorList>
            <person name="Meier V. D."/>
        </authorList>
    </citation>
    <scope>NUCLEOTIDE SEQUENCE</scope>
    <source>
        <strain evidence="1">AVDCRST_MAG42</strain>
    </source>
</reference>
<organism evidence="1">
    <name type="scientific">uncultured Chthoniobacterales bacterium</name>
    <dbReference type="NCBI Taxonomy" id="1836801"/>
    <lineage>
        <taxon>Bacteria</taxon>
        <taxon>Pseudomonadati</taxon>
        <taxon>Verrucomicrobiota</taxon>
        <taxon>Spartobacteria</taxon>
        <taxon>Chthoniobacterales</taxon>
        <taxon>environmental samples</taxon>
    </lineage>
</organism>
<sequence>MWSEDDFQYAAENTRVIVAPEQQIATFGTTSFRFYLISELMDSVDEVRVRDGHIHAERPQIVTPDHYARLLLEGFGDQAQQYVEQLRERMRNIAVLRYGFQFRKTGVTENRVRDSLEAVVDRTRAQVQNANEPQSAVIQGVDDAWEVCLLKFTIDLIERSSGDNIGDFRRRGLL</sequence>
<accession>A0A6J4GXR2</accession>
<gene>
    <name evidence="1" type="ORF">AVDCRST_MAG42-799</name>
</gene>
<name>A0A6J4GXR2_9BACT</name>
<evidence type="ECO:0000313" key="1">
    <source>
        <dbReference type="EMBL" id="CAA9209733.1"/>
    </source>
</evidence>
<dbReference type="AlphaFoldDB" id="A0A6J4GXR2"/>